<dbReference type="EC" id="2.4.-.-" evidence="3"/>
<dbReference type="CDD" id="cd03801">
    <property type="entry name" value="GT4_PimA-like"/>
    <property type="match status" value="1"/>
</dbReference>
<sequence>MSKSPKVILLSQVPLPFSKIGSWTTLYNNYLEKDHKIDYIVCPKSDKKYDSVKYSYTNFTFWHKIQRKFLKKKNLEYFQALDKFINPGEKYIIQIVDNYGMVKPLKNYLISKGIDKQCYIQFFYHGYPPYDYSDSMQNFYDIIDEIILLTNDSYIEHKKKINVLSNYISILPNGIDTKKFSKISSSEKTKLKAELGFKDKKVFVWCSQDRPKKGLHVILDVWRRIYSSQKNIVLLVIGCNPRETMDGVIFLGKIPNDELPKYYQISDCYLFPTLCQEGFGLSLIEALHCGNYCIASALGGVPEVLQYGKYGKLIENPHFISEWGQAVNDFLEGKFETPEVPNDLYSSEKWNTKMNDIIETAKIRMQNNSAK</sequence>
<dbReference type="RefSeq" id="WP_406844488.1">
    <property type="nucleotide sequence ID" value="NZ_CP150845.1"/>
</dbReference>
<proteinExistence type="predicted"/>
<feature type="domain" description="Glycosyl transferase family 1" evidence="2">
    <location>
        <begin position="188"/>
        <end position="337"/>
    </location>
</feature>
<keyword evidence="1 3" id="KW-0808">Transferase</keyword>
<dbReference type="EMBL" id="CP150845">
    <property type="protein sequence ID" value="WYZ20165.1"/>
    <property type="molecule type" value="Genomic_DNA"/>
</dbReference>
<organism evidence="3 4">
    <name type="scientific">Flavobacterium soyae</name>
    <dbReference type="NCBI Taxonomy" id="2903098"/>
    <lineage>
        <taxon>Bacteria</taxon>
        <taxon>Pseudomonadati</taxon>
        <taxon>Bacteroidota</taxon>
        <taxon>Flavobacteriia</taxon>
        <taxon>Flavobacteriales</taxon>
        <taxon>Flavobacteriaceae</taxon>
        <taxon>Flavobacterium</taxon>
    </lineage>
</organism>
<keyword evidence="3" id="KW-0328">Glycosyltransferase</keyword>
<dbReference type="InterPro" id="IPR001296">
    <property type="entry name" value="Glyco_trans_1"/>
</dbReference>
<protein>
    <submittedName>
        <fullName evidence="3">Glycosyltransferase family 4 protein</fullName>
        <ecNumber evidence="3">2.4.-.-</ecNumber>
    </submittedName>
</protein>
<dbReference type="PANTHER" id="PTHR46401:SF2">
    <property type="entry name" value="GLYCOSYLTRANSFERASE WBBK-RELATED"/>
    <property type="match status" value="1"/>
</dbReference>
<name>A0ABZ2UFB0_9FLAO</name>
<reference evidence="3 4" key="1">
    <citation type="submission" date="2024-03" db="EMBL/GenBank/DDBJ databases">
        <title>Flavobacterium soyae.</title>
        <authorList>
            <person name="Zheng W."/>
        </authorList>
    </citation>
    <scope>NUCLEOTIDE SEQUENCE [LARGE SCALE GENOMIC DNA]</scope>
    <source>
        <strain evidence="3 4">55</strain>
    </source>
</reference>
<evidence type="ECO:0000313" key="4">
    <source>
        <dbReference type="Proteomes" id="UP001623852"/>
    </source>
</evidence>
<dbReference type="Gene3D" id="3.40.50.2000">
    <property type="entry name" value="Glycogen Phosphorylase B"/>
    <property type="match status" value="2"/>
</dbReference>
<accession>A0ABZ2UFB0</accession>
<dbReference type="Pfam" id="PF00534">
    <property type="entry name" value="Glycos_transf_1"/>
    <property type="match status" value="1"/>
</dbReference>
<keyword evidence="4" id="KW-1185">Reference proteome</keyword>
<evidence type="ECO:0000256" key="1">
    <source>
        <dbReference type="ARBA" id="ARBA00022679"/>
    </source>
</evidence>
<dbReference type="GO" id="GO:0016757">
    <property type="term" value="F:glycosyltransferase activity"/>
    <property type="evidence" value="ECO:0007669"/>
    <property type="project" value="UniProtKB-KW"/>
</dbReference>
<gene>
    <name evidence="3" type="ORF">AABD74_01595</name>
</gene>
<dbReference type="Proteomes" id="UP001623852">
    <property type="component" value="Chromosome"/>
</dbReference>
<evidence type="ECO:0000313" key="3">
    <source>
        <dbReference type="EMBL" id="WYZ20165.1"/>
    </source>
</evidence>
<dbReference type="PANTHER" id="PTHR46401">
    <property type="entry name" value="GLYCOSYLTRANSFERASE WBBK-RELATED"/>
    <property type="match status" value="1"/>
</dbReference>
<evidence type="ECO:0000259" key="2">
    <source>
        <dbReference type="Pfam" id="PF00534"/>
    </source>
</evidence>
<dbReference type="SUPFAM" id="SSF53756">
    <property type="entry name" value="UDP-Glycosyltransferase/glycogen phosphorylase"/>
    <property type="match status" value="1"/>
</dbReference>